<dbReference type="Proteomes" id="UP001165065">
    <property type="component" value="Unassembled WGS sequence"/>
</dbReference>
<dbReference type="InterPro" id="IPR016031">
    <property type="entry name" value="Trp_RNA-bd_attenuator-like_dom"/>
</dbReference>
<organism evidence="1 2">
    <name type="scientific">Triparma columacea</name>
    <dbReference type="NCBI Taxonomy" id="722753"/>
    <lineage>
        <taxon>Eukaryota</taxon>
        <taxon>Sar</taxon>
        <taxon>Stramenopiles</taxon>
        <taxon>Ochrophyta</taxon>
        <taxon>Bolidophyceae</taxon>
        <taxon>Parmales</taxon>
        <taxon>Triparmaceae</taxon>
        <taxon>Triparma</taxon>
    </lineage>
</organism>
<evidence type="ECO:0000313" key="2">
    <source>
        <dbReference type="Proteomes" id="UP001165065"/>
    </source>
</evidence>
<dbReference type="PANTHER" id="PTHR43657">
    <property type="entry name" value="TRYPTOPHAN RNA-BINDING ATTENUATOR PROTEIN-LIKE PROTEIN"/>
    <property type="match status" value="1"/>
</dbReference>
<keyword evidence="2" id="KW-1185">Reference proteome</keyword>
<protein>
    <recommendedName>
        <fullName evidence="3">Altered inheritance of mitochondria protein 24, mitochondrial</fullName>
    </recommendedName>
</protein>
<evidence type="ECO:0000313" key="1">
    <source>
        <dbReference type="EMBL" id="GMI46034.1"/>
    </source>
</evidence>
<reference evidence="2" key="1">
    <citation type="journal article" date="2023" name="Commun. Biol.">
        <title>Genome analysis of Parmales, the sister group of diatoms, reveals the evolutionary specialization of diatoms from phago-mixotrophs to photoautotrophs.</title>
        <authorList>
            <person name="Ban H."/>
            <person name="Sato S."/>
            <person name="Yoshikawa S."/>
            <person name="Yamada K."/>
            <person name="Nakamura Y."/>
            <person name="Ichinomiya M."/>
            <person name="Sato N."/>
            <person name="Blanc-Mathieu R."/>
            <person name="Endo H."/>
            <person name="Kuwata A."/>
            <person name="Ogata H."/>
        </authorList>
    </citation>
    <scope>NUCLEOTIDE SEQUENCE [LARGE SCALE GENOMIC DNA]</scope>
</reference>
<accession>A0A9W7GHV3</accession>
<dbReference type="AlphaFoldDB" id="A0A9W7GHV3"/>
<proteinExistence type="predicted"/>
<dbReference type="InterPro" id="IPR002838">
    <property type="entry name" value="AIM24"/>
</dbReference>
<name>A0A9W7GHV3_9STRA</name>
<dbReference type="Gene3D" id="3.60.160.10">
    <property type="entry name" value="Mitochondrial biogenesis AIM24"/>
    <property type="match status" value="1"/>
</dbReference>
<dbReference type="OrthoDB" id="1705416at2759"/>
<dbReference type="Pfam" id="PF01987">
    <property type="entry name" value="AIM24"/>
    <property type="match status" value="1"/>
</dbReference>
<dbReference type="PANTHER" id="PTHR43657:SF1">
    <property type="entry name" value="ALTERED INHERITANCE OF MITOCHONDRIA PROTEIN 24, MITOCHONDRIAL"/>
    <property type="match status" value="1"/>
</dbReference>
<comment type="caution">
    <text evidence="1">The sequence shown here is derived from an EMBL/GenBank/DDBJ whole genome shotgun (WGS) entry which is preliminary data.</text>
</comment>
<dbReference type="SUPFAM" id="SSF51219">
    <property type="entry name" value="TRAP-like"/>
    <property type="match status" value="1"/>
</dbReference>
<gene>
    <name evidence="1" type="ORF">TrCOL_g12750</name>
</gene>
<evidence type="ECO:0008006" key="3">
    <source>
        <dbReference type="Google" id="ProtNLM"/>
    </source>
</evidence>
<sequence length="267" mass="28097">MGDESLPFAEQVDPFNTGFIEFKPPEVAEPRWQISGDDCQVVTVMLEPSEVLNTEPGSMMFMSPAVDTNVSCSPCDGCVRVCAGEPCVKVQLENGGGDSAYVGLTPNFPAKVVPIELSTMKGFVAKSGAIMSSLGDVNISTSTDCNPATCCFTNLGMCRQSLDGEGTAFIAAGGTILVKDLKEGEKLIVDSASVVGFQDTVSFGITPNVFCTFCFGGEGCCNATMEGPGTVITQSMSFEKYIKVVAPPPKAGSQRMYRGAAGEFNFD</sequence>
<dbReference type="InterPro" id="IPR036983">
    <property type="entry name" value="AIM24_sf"/>
</dbReference>
<dbReference type="EMBL" id="BRYA01000276">
    <property type="protein sequence ID" value="GMI46034.1"/>
    <property type="molecule type" value="Genomic_DNA"/>
</dbReference>